<dbReference type="GO" id="GO:0061499">
    <property type="term" value="C:outer plaque of mitotic spindle pole body"/>
    <property type="evidence" value="ECO:0007669"/>
    <property type="project" value="TreeGrafter"/>
</dbReference>
<evidence type="ECO:0000256" key="2">
    <source>
        <dbReference type="ARBA" id="ARBA00022737"/>
    </source>
</evidence>
<gene>
    <name evidence="4" type="ORF">DSL72_007411</name>
</gene>
<proteinExistence type="predicted"/>
<feature type="region of interest" description="Disordered" evidence="3">
    <location>
        <begin position="1025"/>
        <end position="1055"/>
    </location>
</feature>
<dbReference type="InterPro" id="IPR052574">
    <property type="entry name" value="CDIRP"/>
</dbReference>
<feature type="compositionally biased region" description="Polar residues" evidence="3">
    <location>
        <begin position="623"/>
        <end position="641"/>
    </location>
</feature>
<feature type="compositionally biased region" description="Acidic residues" evidence="3">
    <location>
        <begin position="1242"/>
        <end position="1260"/>
    </location>
</feature>
<feature type="compositionally biased region" description="Polar residues" evidence="3">
    <location>
        <begin position="52"/>
        <end position="88"/>
    </location>
</feature>
<feature type="region of interest" description="Disordered" evidence="3">
    <location>
        <begin position="809"/>
        <end position="868"/>
    </location>
</feature>
<dbReference type="PANTHER" id="PTHR47566">
    <property type="match status" value="1"/>
</dbReference>
<dbReference type="Pfam" id="PF00560">
    <property type="entry name" value="LRR_1"/>
    <property type="match status" value="1"/>
</dbReference>
<feature type="region of interest" description="Disordered" evidence="3">
    <location>
        <begin position="1978"/>
        <end position="2032"/>
    </location>
</feature>
<dbReference type="SUPFAM" id="SSF52058">
    <property type="entry name" value="L domain-like"/>
    <property type="match status" value="2"/>
</dbReference>
<feature type="compositionally biased region" description="Polar residues" evidence="3">
    <location>
        <begin position="384"/>
        <end position="394"/>
    </location>
</feature>
<feature type="region of interest" description="Disordered" evidence="3">
    <location>
        <begin position="1090"/>
        <end position="1195"/>
    </location>
</feature>
<dbReference type="InterPro" id="IPR001611">
    <property type="entry name" value="Leu-rich_rpt"/>
</dbReference>
<name>A0A8A3PMW8_9HELO</name>
<feature type="compositionally biased region" description="Low complexity" evidence="3">
    <location>
        <begin position="2147"/>
        <end position="2156"/>
    </location>
</feature>
<feature type="compositionally biased region" description="Basic and acidic residues" evidence="3">
    <location>
        <begin position="132"/>
        <end position="141"/>
    </location>
</feature>
<feature type="region of interest" description="Disordered" evidence="3">
    <location>
        <begin position="1"/>
        <end position="147"/>
    </location>
</feature>
<feature type="region of interest" description="Disordered" evidence="3">
    <location>
        <begin position="168"/>
        <end position="269"/>
    </location>
</feature>
<keyword evidence="5" id="KW-1185">Reference proteome</keyword>
<dbReference type="InterPro" id="IPR003591">
    <property type="entry name" value="Leu-rich_rpt_typical-subtyp"/>
</dbReference>
<feature type="compositionally biased region" description="Polar residues" evidence="3">
    <location>
        <begin position="1095"/>
        <end position="1104"/>
    </location>
</feature>
<organism evidence="4 5">
    <name type="scientific">Monilinia vaccinii-corymbosi</name>
    <dbReference type="NCBI Taxonomy" id="61207"/>
    <lineage>
        <taxon>Eukaryota</taxon>
        <taxon>Fungi</taxon>
        <taxon>Dikarya</taxon>
        <taxon>Ascomycota</taxon>
        <taxon>Pezizomycotina</taxon>
        <taxon>Leotiomycetes</taxon>
        <taxon>Helotiales</taxon>
        <taxon>Sclerotiniaceae</taxon>
        <taxon>Monilinia</taxon>
    </lineage>
</organism>
<feature type="compositionally biased region" description="Basic and acidic residues" evidence="3">
    <location>
        <begin position="2060"/>
        <end position="2075"/>
    </location>
</feature>
<evidence type="ECO:0000313" key="5">
    <source>
        <dbReference type="Proteomes" id="UP000672032"/>
    </source>
</evidence>
<feature type="region of interest" description="Disordered" evidence="3">
    <location>
        <begin position="1216"/>
        <end position="1312"/>
    </location>
</feature>
<keyword evidence="1" id="KW-0433">Leucine-rich repeat</keyword>
<feature type="region of interest" description="Disordered" evidence="3">
    <location>
        <begin position="592"/>
        <end position="710"/>
    </location>
</feature>
<feature type="compositionally biased region" description="Polar residues" evidence="3">
    <location>
        <begin position="975"/>
        <end position="989"/>
    </location>
</feature>
<protein>
    <submittedName>
        <fullName evidence="4">Uncharacterized protein</fullName>
    </submittedName>
</protein>
<dbReference type="EMBL" id="CP063410">
    <property type="protein sequence ID" value="QSZ36285.1"/>
    <property type="molecule type" value="Genomic_DNA"/>
</dbReference>
<feature type="compositionally biased region" description="Basic and acidic residues" evidence="3">
    <location>
        <begin position="647"/>
        <end position="666"/>
    </location>
</feature>
<feature type="compositionally biased region" description="Basic and acidic residues" evidence="3">
    <location>
        <begin position="405"/>
        <end position="415"/>
    </location>
</feature>
<dbReference type="PANTHER" id="PTHR47566:SF1">
    <property type="entry name" value="PROTEIN NUD1"/>
    <property type="match status" value="1"/>
</dbReference>
<reference evidence="4" key="1">
    <citation type="submission" date="2020-10" db="EMBL/GenBank/DDBJ databases">
        <title>Genome Sequence of Monilinia vaccinii-corymbosi Sheds Light on Mummy Berry Disease Infection of Blueberry and Mating Type.</title>
        <authorList>
            <person name="Yow A.G."/>
            <person name="Zhang Y."/>
            <person name="Bansal K."/>
            <person name="Eacker S.M."/>
            <person name="Sullivan S."/>
            <person name="Liachko I."/>
            <person name="Cubeta M.A."/>
            <person name="Rollins J.A."/>
            <person name="Ashrafi H."/>
        </authorList>
    </citation>
    <scope>NUCLEOTIDE SEQUENCE</scope>
    <source>
        <strain evidence="4">RL-1</strain>
    </source>
</reference>
<feature type="compositionally biased region" description="Polar residues" evidence="3">
    <location>
        <begin position="106"/>
        <end position="131"/>
    </location>
</feature>
<keyword evidence="2" id="KW-0677">Repeat</keyword>
<accession>A0A8A3PMW8</accession>
<feature type="region of interest" description="Disordered" evidence="3">
    <location>
        <begin position="932"/>
        <end position="993"/>
    </location>
</feature>
<dbReference type="Proteomes" id="UP000672032">
    <property type="component" value="Chromosome 6"/>
</dbReference>
<feature type="compositionally biased region" description="Polar residues" evidence="3">
    <location>
        <begin position="507"/>
        <end position="517"/>
    </location>
</feature>
<feature type="compositionally biased region" description="Polar residues" evidence="3">
    <location>
        <begin position="1159"/>
        <end position="1168"/>
    </location>
</feature>
<feature type="compositionally biased region" description="Acidic residues" evidence="3">
    <location>
        <begin position="202"/>
        <end position="215"/>
    </location>
</feature>
<feature type="compositionally biased region" description="Basic and acidic residues" evidence="3">
    <location>
        <begin position="1868"/>
        <end position="1887"/>
    </location>
</feature>
<dbReference type="InterPro" id="IPR032675">
    <property type="entry name" value="LRR_dom_sf"/>
</dbReference>
<evidence type="ECO:0000256" key="1">
    <source>
        <dbReference type="ARBA" id="ARBA00022614"/>
    </source>
</evidence>
<dbReference type="PROSITE" id="PS51450">
    <property type="entry name" value="LRR"/>
    <property type="match status" value="5"/>
</dbReference>
<feature type="region of interest" description="Disordered" evidence="3">
    <location>
        <begin position="2122"/>
        <end position="2190"/>
    </location>
</feature>
<sequence>MDQAWLDSLSEDWVSQPRSESSEPELPSLTNVTSGSSNPRPTVLPSRIPKLNSETKSWSNVPDGNALSERSQNENNIPLSQRTHQPSKLRSEIPLSPRGRRISRPLSASSTHTTEYNTIQRNRSLSASPTKSSKDTPEWKRRLLQGNAGYGEQRDLFSAAGLETMFQPPPAEISTKKPPTFGESSIMPSSPPLYRTRLEPPQFDDSELSSEDSVQEDGNGLPRGMRYKAEDFGSEFSTNDLSRGSDFRPSALNTLSPVKEHNPPSDSLLSADYAHAQKGCLDAGRTISGQSDTRNEFLSPIYLARQDTISGEVGVSPMNITPAELQKRLEQLHSNDSNVNETEELQNSSRPIAGDVATDTVDFRRNGQFVNVRREGPFDEGSFQKRTLSPSSLPQIDESALSVDKFPHGDSEKRLPKTRTMRASSELLESSVNTQYPPVASASHPGPAKSTVKSNSGSPLKLFGTHDTFTSQKLLRRLSQYEDRGSDPELDVPPNTAVEFTHDQMDNAINSQPTSEKSGLPKERKSRRFSSFGVGDLDSFRFSEDVSFESNGSILHHDDLQNDEDEHLAFPVLDPKSQTSFRFRLDSSPNIREEVDRRHSGRRRATSNSSSKRSLSGRKRPSTGPSTPSTVLPSFQMNENLKTPRRCNGEAEGKRLLRSPLKDPTPKRRRTLNRADISLPLKSEEPLASIHSRRPSTQPAMGKSRQERSFQAADPKILAMRQLLRPRTPTPSQRNGQQRDEAPLVESDLTSDQRTRLLQQQKIAMIQAELDMANSDIHLGVSQQSQDSRKPSVTTQDFLDEAKKIMAGIRGKARPRSGLSSLEESETEMDRVLPSNSGADDELDDSYQESTQELFERPPSREGAPLSRAPLIQDPELLDHLRKYEEKSDMDGIIASSIKSMAMAKEVVENAREIDRISNETMSKSFSHFLGPINAVQSEPPNIRISKNPDIQRKRKHSGSSRQMDEEYDDPDFFTQGSNNSIPTTSSRGSESRRVIAPHTVSHLIPEQLAGMVFDRERNIWVKRKSAKRENDGQDSPISEGTEEDPFEDIPDLSFDETQELTRLRAVAAKQKEDARLRLAEYLGDEGQNGAFSGRLSSQNNSNLGVPPVDSRPQSAPSKPIQRGPDNSMPNTKIRSASAGEDNALRPKKTRNRDANKPTHGSHSSTGSKIPKGGRKSVDEEVFIQADGDLSTTSPTRQRNVTITFSSPIAKVIETTAYNDDDSSTKDGAYPSDYDSANESGIDNDDHDHDDDDDDDDDDDGSIHVRKGKSRQASGSRGGYRKTSRRLSVGGQQFMPRPISRIDEQDEDSFDRESVVVNKPRDNLLPTPSVSPRRVHSVVLATPRPVHEIGTLELTPLSEFTMHQADESFGLDVSYVADGHKHIPRVSTKKTLSHSIRAIVEKLTEIEPYEPFWEHMKSADLHRKKLMNLHKLDEFCEHLEELKVSKNEISQLNGVPSSLRHLVISHNRLSDLTSWGHLWNLQQVDVSNNQIESLSCFKNLVHLRSLHADNNKITSLHGIGTLDGLITLRLRGNPIETVDLEGTNLKQLETLDLRDCQISEVKNICQLPKLSSLDLENNNLVEFLKPGDTCSAREIRLSFNKLESFDASLTPEVRILYLDANRIKTISGLLHKRNLYSLSVREQQPGTILDKSFLHDAFEVRKLFLSGNYLGTFNPGVEYLNLQYLELANCGITSLPDDFGLMVSNVRVLNLNFNGLQEFQCLLGIVRLKKLLLAGNRLTKVERLTRTLRAFPYLTTVDMRNNHVNHNFYPIALERCLIKDGGLERDELDVLDPYSLGNADPVRDAHYISCSDMGTKSMRRVYEMLVFGKKGDNPRLQKLDGLPVNRDVSKIRDDVWEKLLEMGYVKASEKSNEKKNNGQADDAKVEENQEDEGGFYRATSNKNLAQGNMAKKADKSQQCQSNDDENWEVAQGLQDTKSADTDAESVEKLHAGNSGNKNAAPKVDAKPLIEATAQGVSIIDDVVQEKTGNRSRSRSQSPNVSKNKAHFSLNLHPRESAKIVGQSSVRRHKTPREVDRIIAESEAYVAKHALTERMVEEAREKIHPLPEPKQMETNKVRGFPPPVIPYKEPLVASQAAFRLSPSQNIGAGLPTAAQLKQELEEMLQSFKHESKSKESKPSNRYRDEQGSSARQSSQSRPNIKRGVKKVEFADGSKGSKRTKELRWPAEDSFA</sequence>
<feature type="region of interest" description="Disordered" evidence="3">
    <location>
        <begin position="375"/>
        <end position="459"/>
    </location>
</feature>
<feature type="region of interest" description="Disordered" evidence="3">
    <location>
        <begin position="506"/>
        <end position="527"/>
    </location>
</feature>
<dbReference type="SMART" id="SM00369">
    <property type="entry name" value="LRR_TYP"/>
    <property type="match status" value="5"/>
</dbReference>
<feature type="region of interest" description="Disordered" evidence="3">
    <location>
        <begin position="1908"/>
        <end position="1944"/>
    </location>
</feature>
<dbReference type="GO" id="GO:1902412">
    <property type="term" value="P:regulation of mitotic cytokinesis"/>
    <property type="evidence" value="ECO:0007669"/>
    <property type="project" value="TreeGrafter"/>
</dbReference>
<feature type="compositionally biased region" description="Polar residues" evidence="3">
    <location>
        <begin position="421"/>
        <end position="436"/>
    </location>
</feature>
<dbReference type="Pfam" id="PF12799">
    <property type="entry name" value="LRR_4"/>
    <property type="match status" value="2"/>
</dbReference>
<feature type="region of interest" description="Disordered" evidence="3">
    <location>
        <begin position="1868"/>
        <end position="1896"/>
    </location>
</feature>
<feature type="compositionally biased region" description="Basic and acidic residues" evidence="3">
    <location>
        <begin position="2177"/>
        <end position="2190"/>
    </location>
</feature>
<evidence type="ECO:0000313" key="4">
    <source>
        <dbReference type="EMBL" id="QSZ36285.1"/>
    </source>
</evidence>
<dbReference type="GO" id="GO:0035591">
    <property type="term" value="F:signaling adaptor activity"/>
    <property type="evidence" value="ECO:0007669"/>
    <property type="project" value="TreeGrafter"/>
</dbReference>
<dbReference type="SMART" id="SM00365">
    <property type="entry name" value="LRR_SD22"/>
    <property type="match status" value="6"/>
</dbReference>
<feature type="region of interest" description="Disordered" evidence="3">
    <location>
        <begin position="724"/>
        <end position="751"/>
    </location>
</feature>
<feature type="compositionally biased region" description="Basic and acidic residues" evidence="3">
    <location>
        <begin position="2126"/>
        <end position="2145"/>
    </location>
</feature>
<dbReference type="InterPro" id="IPR025875">
    <property type="entry name" value="Leu-rich_rpt_4"/>
</dbReference>
<feature type="compositionally biased region" description="Acidic residues" evidence="3">
    <location>
        <begin position="1041"/>
        <end position="1055"/>
    </location>
</feature>
<dbReference type="OrthoDB" id="7451790at2759"/>
<dbReference type="Gene3D" id="3.80.10.10">
    <property type="entry name" value="Ribonuclease Inhibitor"/>
    <property type="match status" value="2"/>
</dbReference>
<dbReference type="GO" id="GO:0031028">
    <property type="term" value="P:septation initiation signaling"/>
    <property type="evidence" value="ECO:0007669"/>
    <property type="project" value="TreeGrafter"/>
</dbReference>
<feature type="compositionally biased region" description="Polar residues" evidence="3">
    <location>
        <begin position="30"/>
        <end position="40"/>
    </location>
</feature>
<feature type="region of interest" description="Disordered" evidence="3">
    <location>
        <begin position="2060"/>
        <end position="2080"/>
    </location>
</feature>
<evidence type="ECO:0000256" key="3">
    <source>
        <dbReference type="SAM" id="MobiDB-lite"/>
    </source>
</evidence>